<keyword evidence="1" id="KW-0812">Transmembrane</keyword>
<reference evidence="3 4" key="1">
    <citation type="journal article" date="2017" name="Int. J. Syst. Evol. Microbiol.">
        <title>Mucilaginibacterpsychrotolerans sp. nov., isolated from peatlands.</title>
        <authorList>
            <person name="Deng Y."/>
            <person name="Shen L."/>
            <person name="Xu B."/>
            <person name="Liu Y."/>
            <person name="Gu Z."/>
            <person name="Liu H."/>
            <person name="Zhou Y."/>
        </authorList>
    </citation>
    <scope>NUCLEOTIDE SEQUENCE [LARGE SCALE GENOMIC DNA]</scope>
    <source>
        <strain evidence="3 4">NH7-4</strain>
    </source>
</reference>
<dbReference type="GO" id="GO:0016747">
    <property type="term" value="F:acyltransferase activity, transferring groups other than amino-acyl groups"/>
    <property type="evidence" value="ECO:0007669"/>
    <property type="project" value="InterPro"/>
</dbReference>
<dbReference type="InterPro" id="IPR050879">
    <property type="entry name" value="Acyltransferase_3"/>
</dbReference>
<feature type="transmembrane region" description="Helical" evidence="1">
    <location>
        <begin position="211"/>
        <end position="232"/>
    </location>
</feature>
<evidence type="ECO:0000313" key="3">
    <source>
        <dbReference type="EMBL" id="TFF36141.1"/>
    </source>
</evidence>
<keyword evidence="4" id="KW-1185">Reference proteome</keyword>
<feature type="transmembrane region" description="Helical" evidence="1">
    <location>
        <begin position="307"/>
        <end position="328"/>
    </location>
</feature>
<dbReference type="GO" id="GO:0016020">
    <property type="term" value="C:membrane"/>
    <property type="evidence" value="ECO:0007669"/>
    <property type="project" value="TreeGrafter"/>
</dbReference>
<proteinExistence type="predicted"/>
<dbReference type="AlphaFoldDB" id="A0A4Y8SBW2"/>
<name>A0A4Y8SBW2_9SPHI</name>
<feature type="transmembrane region" description="Helical" evidence="1">
    <location>
        <begin position="185"/>
        <end position="205"/>
    </location>
</feature>
<dbReference type="EMBL" id="SOZE01000017">
    <property type="protein sequence ID" value="TFF36141.1"/>
    <property type="molecule type" value="Genomic_DNA"/>
</dbReference>
<feature type="transmembrane region" description="Helical" evidence="1">
    <location>
        <begin position="278"/>
        <end position="295"/>
    </location>
</feature>
<feature type="domain" description="Acyltransferase 3" evidence="2">
    <location>
        <begin position="4"/>
        <end position="346"/>
    </location>
</feature>
<feature type="transmembrane region" description="Helical" evidence="1">
    <location>
        <begin position="244"/>
        <end position="263"/>
    </location>
</feature>
<dbReference type="PANTHER" id="PTHR23028:SF53">
    <property type="entry name" value="ACYL_TRANSF_3 DOMAIN-CONTAINING PROTEIN"/>
    <property type="match status" value="1"/>
</dbReference>
<accession>A0A4Y8SBW2</accession>
<keyword evidence="1" id="KW-1133">Transmembrane helix</keyword>
<sequence>MGRLRLLLALSVIASHVGPILGFELIGGSLAVQSFFIISGFYMSLILNEKYIGPNSSFKLFITNRLLRLYPVYLVVLVLTLVVVVIIGHNSSDSSYPILDEYAYAGPDKLSSIFLVFTNIFIWGQDLVMFLGINSDTGKLFFTDNFWNTSPKLYNFLFIPQGWSLALEMTFYLIAPFLLRKRVRFVCIIILLSLAVRIIIYYLLALRNDPWTYRFFPSELTFFLFGCISYRIYQTLNTMKIPKIAGLLTLATVIGLTMIYPILPQSSLQIFHFHLKDILYIGCIIFSTPVLFIISKKNKFDFKIGELSYPVYIVHLLIAKICGALAVGIFNNPFSIIVLSIIAAYLLNKAVVEPIDRLRQKRLTKTCN</sequence>
<comment type="caution">
    <text evidence="3">The sequence shown here is derived from an EMBL/GenBank/DDBJ whole genome shotgun (WGS) entry which is preliminary data.</text>
</comment>
<evidence type="ECO:0000256" key="1">
    <source>
        <dbReference type="SAM" id="Phobius"/>
    </source>
</evidence>
<evidence type="ECO:0000313" key="4">
    <source>
        <dbReference type="Proteomes" id="UP000297540"/>
    </source>
</evidence>
<keyword evidence="3" id="KW-0012">Acyltransferase</keyword>
<dbReference type="OrthoDB" id="290051at2"/>
<feature type="transmembrane region" description="Helical" evidence="1">
    <location>
        <begin position="334"/>
        <end position="352"/>
    </location>
</feature>
<keyword evidence="1" id="KW-0472">Membrane</keyword>
<evidence type="ECO:0000259" key="2">
    <source>
        <dbReference type="Pfam" id="PF01757"/>
    </source>
</evidence>
<gene>
    <name evidence="3" type="ORF">E2R66_16480</name>
</gene>
<dbReference type="Pfam" id="PF01757">
    <property type="entry name" value="Acyl_transf_3"/>
    <property type="match status" value="1"/>
</dbReference>
<dbReference type="InterPro" id="IPR002656">
    <property type="entry name" value="Acyl_transf_3_dom"/>
</dbReference>
<protein>
    <submittedName>
        <fullName evidence="3">Acyltransferase</fullName>
    </submittedName>
</protein>
<dbReference type="Proteomes" id="UP000297540">
    <property type="component" value="Unassembled WGS sequence"/>
</dbReference>
<dbReference type="GO" id="GO:0000271">
    <property type="term" value="P:polysaccharide biosynthetic process"/>
    <property type="evidence" value="ECO:0007669"/>
    <property type="project" value="TreeGrafter"/>
</dbReference>
<dbReference type="RefSeq" id="WP_133232490.1">
    <property type="nucleotide sequence ID" value="NZ_SOZE01000017.1"/>
</dbReference>
<dbReference type="PANTHER" id="PTHR23028">
    <property type="entry name" value="ACETYLTRANSFERASE"/>
    <property type="match status" value="1"/>
</dbReference>
<feature type="transmembrane region" description="Helical" evidence="1">
    <location>
        <begin position="153"/>
        <end position="173"/>
    </location>
</feature>
<organism evidence="3 4">
    <name type="scientific">Mucilaginibacter psychrotolerans</name>
    <dbReference type="NCBI Taxonomy" id="1524096"/>
    <lineage>
        <taxon>Bacteria</taxon>
        <taxon>Pseudomonadati</taxon>
        <taxon>Bacteroidota</taxon>
        <taxon>Sphingobacteriia</taxon>
        <taxon>Sphingobacteriales</taxon>
        <taxon>Sphingobacteriaceae</taxon>
        <taxon>Mucilaginibacter</taxon>
    </lineage>
</organism>
<keyword evidence="3" id="KW-0808">Transferase</keyword>
<feature type="transmembrane region" description="Helical" evidence="1">
    <location>
        <begin position="69"/>
        <end position="89"/>
    </location>
</feature>